<evidence type="ECO:0000313" key="5">
    <source>
        <dbReference type="Proteomes" id="UP001501444"/>
    </source>
</evidence>
<evidence type="ECO:0000259" key="3">
    <source>
        <dbReference type="Pfam" id="PF14417"/>
    </source>
</evidence>
<gene>
    <name evidence="4" type="ORF">GCM10010170_070860</name>
</gene>
<dbReference type="InterPro" id="IPR036890">
    <property type="entry name" value="HATPase_C_sf"/>
</dbReference>
<organism evidence="4 5">
    <name type="scientific">Dactylosporangium salmoneum</name>
    <dbReference type="NCBI Taxonomy" id="53361"/>
    <lineage>
        <taxon>Bacteria</taxon>
        <taxon>Bacillati</taxon>
        <taxon>Actinomycetota</taxon>
        <taxon>Actinomycetes</taxon>
        <taxon>Micromonosporales</taxon>
        <taxon>Micromonosporaceae</taxon>
        <taxon>Dactylosporangium</taxon>
    </lineage>
</organism>
<dbReference type="Proteomes" id="UP001501444">
    <property type="component" value="Unassembled WGS sequence"/>
</dbReference>
<comment type="caution">
    <text evidence="4">The sequence shown here is derived from an EMBL/GenBank/DDBJ whole genome shotgun (WGS) entry which is preliminary data.</text>
</comment>
<dbReference type="Pfam" id="PF13581">
    <property type="entry name" value="HATPase_c_2"/>
    <property type="match status" value="1"/>
</dbReference>
<sequence>MHMLSNRDGLHISMSGHGARTPIERVPDPFVHEALLYEGPAAFLDGTMKFIYEGFSMDEPIAVIVPSPNGTMLRQRLGAFADGVTFIDMAEAGRNPGRIIPWVLTRFLDEHPGRRVRVIGQPVWPARTPEEYPGCVQHEAMINVAFAGREATIMCPYDIGRLDPARVRDAHATHPIMADDNGRFPSDGYDPYGIAEAYNVPLSEPPAGATTMRFELAGLVEVRRRVAEVGLAADLPPDRIVDLQSAVNELATNSVQHGGGSGTLRTWHDDKRVVCEVRDFGHVTDLMIGRLRPPEGRGRGLVMVHFLADLVQRHTCATGTTTRIHVLR</sequence>
<dbReference type="PANTHER" id="PTHR35526:SF3">
    <property type="entry name" value="ANTI-SIGMA-F FACTOR RSBW"/>
    <property type="match status" value="1"/>
</dbReference>
<feature type="domain" description="Histidine kinase/HSP90-like ATPase" evidence="2">
    <location>
        <begin position="215"/>
        <end position="324"/>
    </location>
</feature>
<accession>A0ABN3H5Z5</accession>
<keyword evidence="4" id="KW-0808">Transferase</keyword>
<dbReference type="EMBL" id="BAAARV010000069">
    <property type="protein sequence ID" value="GAA2370039.1"/>
    <property type="molecule type" value="Genomic_DNA"/>
</dbReference>
<proteinExistence type="predicted"/>
<dbReference type="InterPro" id="IPR050267">
    <property type="entry name" value="Anti-sigma-factor_SerPK"/>
</dbReference>
<name>A0ABN3H5Z5_9ACTN</name>
<dbReference type="Gene3D" id="3.30.565.10">
    <property type="entry name" value="Histidine kinase-like ATPase, C-terminal domain"/>
    <property type="match status" value="1"/>
</dbReference>
<evidence type="ECO:0000313" key="4">
    <source>
        <dbReference type="EMBL" id="GAA2370039.1"/>
    </source>
</evidence>
<keyword evidence="5" id="KW-1185">Reference proteome</keyword>
<evidence type="ECO:0000256" key="1">
    <source>
        <dbReference type="ARBA" id="ARBA00022527"/>
    </source>
</evidence>
<keyword evidence="4" id="KW-0418">Kinase</keyword>
<dbReference type="InterPro" id="IPR025847">
    <property type="entry name" value="MEDS_domain"/>
</dbReference>
<keyword evidence="1" id="KW-0723">Serine/threonine-protein kinase</keyword>
<dbReference type="GO" id="GO:0016301">
    <property type="term" value="F:kinase activity"/>
    <property type="evidence" value="ECO:0007669"/>
    <property type="project" value="UniProtKB-KW"/>
</dbReference>
<dbReference type="PANTHER" id="PTHR35526">
    <property type="entry name" value="ANTI-SIGMA-F FACTOR RSBW-RELATED"/>
    <property type="match status" value="1"/>
</dbReference>
<dbReference type="InterPro" id="IPR047718">
    <property type="entry name" value="RsbA-like_anti_sig"/>
</dbReference>
<dbReference type="Pfam" id="PF14417">
    <property type="entry name" value="MEDS"/>
    <property type="match status" value="1"/>
</dbReference>
<dbReference type="InterPro" id="IPR003594">
    <property type="entry name" value="HATPase_dom"/>
</dbReference>
<feature type="domain" description="MEDS" evidence="3">
    <location>
        <begin position="32"/>
        <end position="175"/>
    </location>
</feature>
<evidence type="ECO:0000259" key="2">
    <source>
        <dbReference type="Pfam" id="PF13581"/>
    </source>
</evidence>
<dbReference type="SUPFAM" id="SSF55874">
    <property type="entry name" value="ATPase domain of HSP90 chaperone/DNA topoisomerase II/histidine kinase"/>
    <property type="match status" value="1"/>
</dbReference>
<dbReference type="NCBIfam" id="NF041045">
    <property type="entry name" value="RsbA_anti_sig"/>
    <property type="match status" value="1"/>
</dbReference>
<protein>
    <submittedName>
        <fullName evidence="4">Sensor histidine kinase</fullName>
    </submittedName>
</protein>
<dbReference type="CDD" id="cd16936">
    <property type="entry name" value="HATPase_RsbW-like"/>
    <property type="match status" value="1"/>
</dbReference>
<reference evidence="4 5" key="1">
    <citation type="journal article" date="2019" name="Int. J. Syst. Evol. Microbiol.">
        <title>The Global Catalogue of Microorganisms (GCM) 10K type strain sequencing project: providing services to taxonomists for standard genome sequencing and annotation.</title>
        <authorList>
            <consortium name="The Broad Institute Genomics Platform"/>
            <consortium name="The Broad Institute Genome Sequencing Center for Infectious Disease"/>
            <person name="Wu L."/>
            <person name="Ma J."/>
        </authorList>
    </citation>
    <scope>NUCLEOTIDE SEQUENCE [LARGE SCALE GENOMIC DNA]</scope>
    <source>
        <strain evidence="4 5">JCM 3272</strain>
    </source>
</reference>